<dbReference type="PROSITE" id="PS51470">
    <property type="entry name" value="FG_GAP"/>
    <property type="match status" value="1"/>
</dbReference>
<dbReference type="PANTHER" id="PTHR23221:SF7">
    <property type="entry name" value="PHOSPHATIDYLINOSITOL-GLYCAN-SPECIFIC PHOSPHOLIPASE D"/>
    <property type="match status" value="1"/>
</dbReference>
<dbReference type="Proteomes" id="UP000661025">
    <property type="component" value="Unassembled WGS sequence"/>
</dbReference>
<dbReference type="Pfam" id="PF01839">
    <property type="entry name" value="FG-GAP"/>
    <property type="match status" value="4"/>
</dbReference>
<accession>A0A927L4K5</accession>
<evidence type="ECO:0000256" key="4">
    <source>
        <dbReference type="ARBA" id="ARBA00023180"/>
    </source>
</evidence>
<dbReference type="EMBL" id="JACYXT010000009">
    <property type="protein sequence ID" value="MBD9725956.1"/>
    <property type="molecule type" value="Genomic_DNA"/>
</dbReference>
<evidence type="ECO:0000313" key="7">
    <source>
        <dbReference type="Proteomes" id="UP000661025"/>
    </source>
</evidence>
<feature type="signal peptide" evidence="5">
    <location>
        <begin position="1"/>
        <end position="31"/>
    </location>
</feature>
<proteinExistence type="predicted"/>
<dbReference type="PANTHER" id="PTHR23221">
    <property type="entry name" value="GLYCOSYLPHOSPHATIDYLINOSITOL PHOSPHOLIPASE D"/>
    <property type="match status" value="1"/>
</dbReference>
<keyword evidence="3" id="KW-0378">Hydrolase</keyword>
<dbReference type="SMART" id="SM00191">
    <property type="entry name" value="Int_alpha"/>
    <property type="match status" value="6"/>
</dbReference>
<gene>
    <name evidence="6" type="ORF">IHE70_22585</name>
</gene>
<keyword evidence="1 5" id="KW-0732">Signal</keyword>
<dbReference type="InterPro" id="IPR013519">
    <property type="entry name" value="Int_alpha_beta-p"/>
</dbReference>
<protein>
    <submittedName>
        <fullName evidence="6">FG-GAP repeat protein</fullName>
    </submittedName>
</protein>
<dbReference type="InterPro" id="IPR013517">
    <property type="entry name" value="FG-GAP"/>
</dbReference>
<comment type="caution">
    <text evidence="6">The sequence shown here is derived from an EMBL/GenBank/DDBJ whole genome shotgun (WGS) entry which is preliminary data.</text>
</comment>
<feature type="chain" id="PRO_5037596050" evidence="5">
    <location>
        <begin position="32"/>
        <end position="493"/>
    </location>
</feature>
<dbReference type="Gene3D" id="2.130.10.130">
    <property type="entry name" value="Integrin alpha, N-terminal"/>
    <property type="match status" value="4"/>
</dbReference>
<dbReference type="GO" id="GO:0016787">
    <property type="term" value="F:hydrolase activity"/>
    <property type="evidence" value="ECO:0007669"/>
    <property type="project" value="UniProtKB-KW"/>
</dbReference>
<evidence type="ECO:0000256" key="5">
    <source>
        <dbReference type="SAM" id="SignalP"/>
    </source>
</evidence>
<evidence type="ECO:0000313" key="6">
    <source>
        <dbReference type="EMBL" id="MBD9725956.1"/>
    </source>
</evidence>
<evidence type="ECO:0000256" key="2">
    <source>
        <dbReference type="ARBA" id="ARBA00022737"/>
    </source>
</evidence>
<dbReference type="AlphaFoldDB" id="A0A927L4K5"/>
<sequence length="493" mass="49012">MHKHLRLALATASAAALTGGLLTFSAATATAADSATVPQADFNNDGFGDVAFSADGAYVNGKKAAGQIVVLYGTATGVSSAKRTVLSQDSSGVPGTAEAGDAFGAVSAYGDFNGDGYDDLATTAYKEDVGGDTDGGTVVVLWGSAKGVTGTGSVTIADPAASSHDRWGKNLAAGDFDGDGKDDLVVGNTSSTLYVLKGGISSTGSAVGGRYKVTPPIQSGSSSMGPLNIHAGDVNGDKKTDLVVDGFETETDSGWNTNYFVPGTASGLSAASATTLKPGVITAIGDVNGDTYGDIVTGSHWNNKTPEGTTIPDAALGGKVNVTYGTSAGPGTSTGFTQESGNVPGESETDDYFGYELDLGDINGDGYQDLVVGAPGEDVGSIDDAGSLTVLYGSASGINLSSGAQYFTQDTANVPDSAEAYDAFGAEVKLDDVNGDGKADLLAGSYENAGNGSVLYLPSSGTKITTSGGRTVSPSTSGVSTTGAPAFGVNFAN</sequence>
<reference evidence="6" key="1">
    <citation type="submission" date="2020-09" db="EMBL/GenBank/DDBJ databases">
        <title>Streptomyces canutascabiei sp. nov., which causes potato common scab and is distributed across the world.</title>
        <authorList>
            <person name="Nguyen H.P."/>
            <person name="Weisberg A.J."/>
            <person name="Chang J.H."/>
            <person name="Clarke C.R."/>
        </authorList>
    </citation>
    <scope>NUCLEOTIDE SEQUENCE</scope>
    <source>
        <strain evidence="6">ID-01-6.2a</strain>
    </source>
</reference>
<dbReference type="SUPFAM" id="SSF69318">
    <property type="entry name" value="Integrin alpha N-terminal domain"/>
    <property type="match status" value="1"/>
</dbReference>
<organism evidence="6 7">
    <name type="scientific">Streptomyces caniscabiei</name>
    <dbReference type="NCBI Taxonomy" id="2746961"/>
    <lineage>
        <taxon>Bacteria</taxon>
        <taxon>Bacillati</taxon>
        <taxon>Actinomycetota</taxon>
        <taxon>Actinomycetes</taxon>
        <taxon>Kitasatosporales</taxon>
        <taxon>Streptomycetaceae</taxon>
        <taxon>Streptomyces</taxon>
    </lineage>
</organism>
<dbReference type="InterPro" id="IPR028994">
    <property type="entry name" value="Integrin_alpha_N"/>
</dbReference>
<evidence type="ECO:0000256" key="3">
    <source>
        <dbReference type="ARBA" id="ARBA00022801"/>
    </source>
</evidence>
<keyword evidence="2" id="KW-0677">Repeat</keyword>
<keyword evidence="4" id="KW-0325">Glycoprotein</keyword>
<name>A0A927L4K5_9ACTN</name>
<evidence type="ECO:0000256" key="1">
    <source>
        <dbReference type="ARBA" id="ARBA00022729"/>
    </source>
</evidence>
<dbReference type="RefSeq" id="WP_192332429.1">
    <property type="nucleotide sequence ID" value="NZ_CP119182.1"/>
</dbReference>
<dbReference type="GeneID" id="79931893"/>